<organism evidence="19">
    <name type="scientific">Spirodela intermedia</name>
    <name type="common">Intermediate duckweed</name>
    <dbReference type="NCBI Taxonomy" id="51605"/>
    <lineage>
        <taxon>Eukaryota</taxon>
        <taxon>Viridiplantae</taxon>
        <taxon>Streptophyta</taxon>
        <taxon>Embryophyta</taxon>
        <taxon>Tracheophyta</taxon>
        <taxon>Spermatophyta</taxon>
        <taxon>Magnoliopsida</taxon>
        <taxon>Liliopsida</taxon>
        <taxon>Araceae</taxon>
        <taxon>Lemnoideae</taxon>
        <taxon>Spirodela</taxon>
    </lineage>
</organism>
<keyword evidence="10 15" id="KW-0675">Receptor</keyword>
<dbReference type="Gene3D" id="3.40.50.2300">
    <property type="match status" value="2"/>
</dbReference>
<proteinExistence type="inferred from homology"/>
<protein>
    <recommendedName>
        <fullName evidence="15">Glutamate receptor</fullName>
    </recommendedName>
</protein>
<comment type="similarity">
    <text evidence="2 15">Belongs to the glutamate-gated ion channel (TC 1.A.10.1) family.</text>
</comment>
<dbReference type="CDD" id="cd13686">
    <property type="entry name" value="GluR_Plant"/>
    <property type="match status" value="1"/>
</dbReference>
<keyword evidence="6 17" id="KW-0732">Signal</keyword>
<feature type="domain" description="Ionotropic glutamate receptor C-terminal" evidence="18">
    <location>
        <begin position="379"/>
        <end position="725"/>
    </location>
</feature>
<evidence type="ECO:0000256" key="9">
    <source>
        <dbReference type="ARBA" id="ARBA00023136"/>
    </source>
</evidence>
<feature type="transmembrane region" description="Helical" evidence="16">
    <location>
        <begin position="562"/>
        <end position="581"/>
    </location>
</feature>
<evidence type="ECO:0000256" key="5">
    <source>
        <dbReference type="ARBA" id="ARBA00022692"/>
    </source>
</evidence>
<keyword evidence="13 15" id="KW-0407">Ion channel</keyword>
<dbReference type="Gene3D" id="1.10.287.70">
    <property type="match status" value="1"/>
</dbReference>
<evidence type="ECO:0000256" key="17">
    <source>
        <dbReference type="SAM" id="SignalP"/>
    </source>
</evidence>
<dbReference type="FunFam" id="3.40.50.2300:FF:000169">
    <property type="entry name" value="Glutamate receptor"/>
    <property type="match status" value="1"/>
</dbReference>
<comment type="subcellular location">
    <subcellularLocation>
        <location evidence="1">Membrane</location>
        <topology evidence="1">Multi-pass membrane protein</topology>
    </subcellularLocation>
</comment>
<evidence type="ECO:0000256" key="1">
    <source>
        <dbReference type="ARBA" id="ARBA00004141"/>
    </source>
</evidence>
<feature type="transmembrane region" description="Helical" evidence="16">
    <location>
        <begin position="748"/>
        <end position="769"/>
    </location>
</feature>
<keyword evidence="20" id="KW-1185">Reference proteome</keyword>
<evidence type="ECO:0000256" key="11">
    <source>
        <dbReference type="ARBA" id="ARBA00023180"/>
    </source>
</evidence>
<dbReference type="Pfam" id="PF00060">
    <property type="entry name" value="Lig_chan"/>
    <property type="match status" value="1"/>
</dbReference>
<dbReference type="InterPro" id="IPR017103">
    <property type="entry name" value="Iontropic_Glu_rcpt_pln"/>
</dbReference>
<evidence type="ECO:0000313" key="20">
    <source>
        <dbReference type="Proteomes" id="UP001189122"/>
    </source>
</evidence>
<evidence type="ECO:0000256" key="7">
    <source>
        <dbReference type="ARBA" id="ARBA00022989"/>
    </source>
</evidence>
<dbReference type="GO" id="GO:0015276">
    <property type="term" value="F:ligand-gated monoatomic ion channel activity"/>
    <property type="evidence" value="ECO:0007669"/>
    <property type="project" value="InterPro"/>
</dbReference>
<dbReference type="SUPFAM" id="SSF53822">
    <property type="entry name" value="Periplasmic binding protein-like I"/>
    <property type="match status" value="1"/>
</dbReference>
<comment type="subunit">
    <text evidence="3">May form heteromers.</text>
</comment>
<feature type="signal peptide" evidence="17">
    <location>
        <begin position="1"/>
        <end position="23"/>
    </location>
</feature>
<evidence type="ECO:0000256" key="16">
    <source>
        <dbReference type="SAM" id="Phobius"/>
    </source>
</evidence>
<dbReference type="SMART" id="SM00079">
    <property type="entry name" value="PBPe"/>
    <property type="match status" value="1"/>
</dbReference>
<evidence type="ECO:0000256" key="2">
    <source>
        <dbReference type="ARBA" id="ARBA00008685"/>
    </source>
</evidence>
<dbReference type="InterPro" id="IPR015683">
    <property type="entry name" value="Ionotropic_Glu_rcpt"/>
</dbReference>
<evidence type="ECO:0000256" key="10">
    <source>
        <dbReference type="ARBA" id="ARBA00023170"/>
    </source>
</evidence>
<keyword evidence="5 16" id="KW-0812">Transmembrane</keyword>
<dbReference type="PANTHER" id="PTHR34836:SF1">
    <property type="entry name" value="OS09G0428600 PROTEIN"/>
    <property type="match status" value="1"/>
</dbReference>
<evidence type="ECO:0000256" key="12">
    <source>
        <dbReference type="ARBA" id="ARBA00023286"/>
    </source>
</evidence>
<evidence type="ECO:0000256" key="4">
    <source>
        <dbReference type="ARBA" id="ARBA00022448"/>
    </source>
</evidence>
<keyword evidence="9 15" id="KW-0472">Membrane</keyword>
<evidence type="ECO:0000256" key="8">
    <source>
        <dbReference type="ARBA" id="ARBA00023065"/>
    </source>
</evidence>
<accession>A0A7I8JQX2</accession>
<dbReference type="EMBL" id="CACRZD030000015">
    <property type="protein sequence ID" value="CAA6671983.1"/>
    <property type="molecule type" value="Genomic_DNA"/>
</dbReference>
<dbReference type="InterPro" id="IPR001320">
    <property type="entry name" value="Iontro_rcpt_C"/>
</dbReference>
<name>A0A7I8JQX2_SPIIN</name>
<sequence>MTERRLFPVLFSIFFLVFCLSHGRRGNLAAAGRTPVSVPVGVVLDFKTSFGRMSTTTISLALEDFYSVHANYTTRLRLHTRDSKTDVIGAASAALDLMKNVRVQAIMGPITSSQAEFIVNLGSKTKVPIVSFSATSPSLSPAQSPYFVRTALDDSSQVRCIASILKLFGWRQVVPIYEDTQYGRGIIPYLVDALQDIDGRIPYRSVIQPSASDDKIKEELLKLKTMSTRVFVVHMSPSLASRLFLLASENEMIEDEYVWIVTDGMTNLLGSMNTTIIESMQGVLGVRPYVPKSPRLADFTRRWRRKYQGENPDEEATEPSLYSLWAYDTVWGLAMAEESLGVSKPGFQSVQIGNDSTDLGLSRYLRVGDTDQWEEAEDRRPVKDGFNEFMKVERNVNSNQTEITGFCVDVFDSVMKVMPYNVPYEYVPFEDLNGKSAGSYNDLVNQVAEQGYDAVVGDTTILANRSRNVDFTLPFTESGWTMIVLVKENNGKSGWIFVKPWRSDLWIASFAFFVFTGFVVWMIEHRVNPAFRGHPTQHLGRSFYFTFSTMVFSHRESVVSNLSRIVIIVWVFVVLTLQSSFTANLTALLTSQKQEPAFTDITQLINSEHSVGYQKGSFIYDQLIAKDFNGKRIKAYGSPDDYKAALSNRTQDGGVAAIFDEMPFIRIFLSKYHSDFMISGPIYKTNGFGFVFPKGSPLVSDVSRAIFSVTEGDIMRDIGKRWFKNNFSYVIEESKPSSGGLPLKSFEGLFFITGSVSTTSLFLFLVIFFHRNRKT</sequence>
<dbReference type="Pfam" id="PF10613">
    <property type="entry name" value="Lig_chan-Glu_bd"/>
    <property type="match status" value="1"/>
</dbReference>
<evidence type="ECO:0000256" key="6">
    <source>
        <dbReference type="ARBA" id="ARBA00022729"/>
    </source>
</evidence>
<dbReference type="FunFam" id="3.40.190.10:FF:000103">
    <property type="entry name" value="Glutamate receptor"/>
    <property type="match status" value="1"/>
</dbReference>
<dbReference type="Pfam" id="PF01094">
    <property type="entry name" value="ANF_receptor"/>
    <property type="match status" value="1"/>
</dbReference>
<dbReference type="EMBL" id="LR743602">
    <property type="protein sequence ID" value="CAA2632810.1"/>
    <property type="molecule type" value="Genomic_DNA"/>
</dbReference>
<evidence type="ECO:0000313" key="19">
    <source>
        <dbReference type="EMBL" id="CAA2632810.1"/>
    </source>
</evidence>
<dbReference type="InterPro" id="IPR044440">
    <property type="entry name" value="GABAb_receptor_plant_PBP1"/>
</dbReference>
<keyword evidence="8 15" id="KW-0406">Ion transport</keyword>
<dbReference type="InterPro" id="IPR019594">
    <property type="entry name" value="Glu/Gly-bd"/>
</dbReference>
<dbReference type="PIRSF" id="PIRSF037090">
    <property type="entry name" value="Iontro_Glu-like_rcpt_pln"/>
    <property type="match status" value="1"/>
</dbReference>
<evidence type="ECO:0000256" key="15">
    <source>
        <dbReference type="PIRNR" id="PIRNR037090"/>
    </source>
</evidence>
<comment type="function">
    <text evidence="14">Glutamate-gated receptor that probably acts as a non-selective cation channel. May be involved in light-signal transduction and calcium homeostasis via the regulation of calcium influx into cells.</text>
</comment>
<dbReference type="Gene3D" id="3.40.190.10">
    <property type="entry name" value="Periplasmic binding protein-like II"/>
    <property type="match status" value="2"/>
</dbReference>
<keyword evidence="7 16" id="KW-1133">Transmembrane helix</keyword>
<dbReference type="InterPro" id="IPR028082">
    <property type="entry name" value="Peripla_BP_I"/>
</dbReference>
<dbReference type="SUPFAM" id="SSF53850">
    <property type="entry name" value="Periplasmic binding protein-like II"/>
    <property type="match status" value="1"/>
</dbReference>
<dbReference type="FunFam" id="1.10.287.70:FF:000037">
    <property type="entry name" value="Glutamate receptor"/>
    <property type="match status" value="1"/>
</dbReference>
<dbReference type="GO" id="GO:0016020">
    <property type="term" value="C:membrane"/>
    <property type="evidence" value="ECO:0007669"/>
    <property type="project" value="UniProtKB-SubCell"/>
</dbReference>
<keyword evidence="11" id="KW-0325">Glycoprotein</keyword>
<evidence type="ECO:0000256" key="13">
    <source>
        <dbReference type="ARBA" id="ARBA00023303"/>
    </source>
</evidence>
<dbReference type="Proteomes" id="UP001189122">
    <property type="component" value="Unassembled WGS sequence"/>
</dbReference>
<comment type="function">
    <text evidence="15">Glutamate-gated receptor that probably acts as non-selective cation channel.</text>
</comment>
<dbReference type="CDD" id="cd19990">
    <property type="entry name" value="PBP1_GABAb_receptor_plant"/>
    <property type="match status" value="1"/>
</dbReference>
<gene>
    <name evidence="19" type="ORF">SI7747_15018391</name>
</gene>
<evidence type="ECO:0000259" key="18">
    <source>
        <dbReference type="SMART" id="SM00079"/>
    </source>
</evidence>
<dbReference type="AlphaFoldDB" id="A0A7I8JQX2"/>
<evidence type="ECO:0000256" key="3">
    <source>
        <dbReference type="ARBA" id="ARBA00011095"/>
    </source>
</evidence>
<feature type="chain" id="PRO_5029630763" description="Glutamate receptor" evidence="17">
    <location>
        <begin position="24"/>
        <end position="775"/>
    </location>
</feature>
<dbReference type="PANTHER" id="PTHR34836">
    <property type="entry name" value="OS06G0188250 PROTEIN"/>
    <property type="match status" value="1"/>
</dbReference>
<feature type="transmembrane region" description="Helical" evidence="16">
    <location>
        <begin position="505"/>
        <end position="523"/>
    </location>
</feature>
<reference evidence="19 20" key="1">
    <citation type="submission" date="2019-12" db="EMBL/GenBank/DDBJ databases">
        <authorList>
            <person name="Scholz U."/>
            <person name="Mascher M."/>
            <person name="Fiebig A."/>
        </authorList>
    </citation>
    <scope>NUCLEOTIDE SEQUENCE</scope>
</reference>
<dbReference type="InterPro" id="IPR001828">
    <property type="entry name" value="ANF_lig-bd_rcpt"/>
</dbReference>
<keyword evidence="12 15" id="KW-1071">Ligand-gated ion channel</keyword>
<keyword evidence="4 15" id="KW-0813">Transport</keyword>
<evidence type="ECO:0000256" key="14">
    <source>
        <dbReference type="ARBA" id="ARBA00049638"/>
    </source>
</evidence>